<name>A0A6J7I2S7_9ZZZZ</name>
<sequence>MSAGAITRISLVLMAGIGASAHNHSPAHHPQRLHPRFARLADIASHVPHGLAGLSVLAPVAFSRALSSTENPSGDDLHRSGIAICGFPRTGSTYLKFAIERSLETPGAVWRTHDVLAVPQLEEAELLVLVPLRDPRSTAISWSLYNNDEPALSLMRSRIHSYSAWHRQIARYAVSPGVRFLSFDYFTTEPSQALSTKFSAAGIQPRHDHIAGQDVAARLGDDDAAHGVEPRHTHVPSDHRASLRADYEALLDDPKLASQLSSAQALFEALLRRAPQPPAPNSHQADVHQNS</sequence>
<dbReference type="InterPro" id="IPR027417">
    <property type="entry name" value="P-loop_NTPase"/>
</dbReference>
<dbReference type="EMBL" id="CAFBNB010000056">
    <property type="protein sequence ID" value="CAB4925093.1"/>
    <property type="molecule type" value="Genomic_DNA"/>
</dbReference>
<accession>A0A6J7I2S7</accession>
<proteinExistence type="predicted"/>
<dbReference type="AlphaFoldDB" id="A0A6J7I2S7"/>
<evidence type="ECO:0000313" key="1">
    <source>
        <dbReference type="EMBL" id="CAB4925093.1"/>
    </source>
</evidence>
<gene>
    <name evidence="1" type="ORF">UFOPK3720_00429</name>
</gene>
<organism evidence="1">
    <name type="scientific">freshwater metagenome</name>
    <dbReference type="NCBI Taxonomy" id="449393"/>
    <lineage>
        <taxon>unclassified sequences</taxon>
        <taxon>metagenomes</taxon>
        <taxon>ecological metagenomes</taxon>
    </lineage>
</organism>
<dbReference type="SUPFAM" id="SSF52540">
    <property type="entry name" value="P-loop containing nucleoside triphosphate hydrolases"/>
    <property type="match status" value="1"/>
</dbReference>
<protein>
    <submittedName>
        <fullName evidence="1">Unannotated protein</fullName>
    </submittedName>
</protein>
<reference evidence="1" key="1">
    <citation type="submission" date="2020-05" db="EMBL/GenBank/DDBJ databases">
        <authorList>
            <person name="Chiriac C."/>
            <person name="Salcher M."/>
            <person name="Ghai R."/>
            <person name="Kavagutti S V."/>
        </authorList>
    </citation>
    <scope>NUCLEOTIDE SEQUENCE</scope>
</reference>